<dbReference type="Proteomes" id="UP000503278">
    <property type="component" value="Chromosome"/>
</dbReference>
<dbReference type="EMBL" id="CP051682">
    <property type="protein sequence ID" value="QJD95588.1"/>
    <property type="molecule type" value="Genomic_DNA"/>
</dbReference>
<proteinExistence type="predicted"/>
<reference evidence="1 2" key="1">
    <citation type="submission" date="2020-04" db="EMBL/GenBank/DDBJ databases">
        <title>Genome sequencing of novel species.</title>
        <authorList>
            <person name="Heo J."/>
            <person name="Kim S.-J."/>
            <person name="Kim J.-S."/>
            <person name="Hong S.-B."/>
            <person name="Kwon S.-W."/>
        </authorList>
    </citation>
    <scope>NUCLEOTIDE SEQUENCE [LARGE SCALE GENOMIC DNA]</scope>
    <source>
        <strain evidence="1 2">F39-2</strain>
    </source>
</reference>
<protein>
    <submittedName>
        <fullName evidence="1">Uncharacterized protein</fullName>
    </submittedName>
</protein>
<gene>
    <name evidence="1" type="ORF">HH214_06720</name>
</gene>
<dbReference type="KEGG" id="mrob:HH214_06720"/>
<name>A0A7L5DZD8_9SPHI</name>
<keyword evidence="2" id="KW-1185">Reference proteome</keyword>
<evidence type="ECO:0000313" key="1">
    <source>
        <dbReference type="EMBL" id="QJD95588.1"/>
    </source>
</evidence>
<evidence type="ECO:0000313" key="2">
    <source>
        <dbReference type="Proteomes" id="UP000503278"/>
    </source>
</evidence>
<accession>A0A7L5DZD8</accession>
<dbReference type="AlphaFoldDB" id="A0A7L5DZD8"/>
<sequence>MIFSQPTDTLHLAADLRKDKAILAEEHGYYVGQPSKYHFEIFEKYAKLNLTNCKYSRKKVGKHVINSWKNVSAHLTIFQVQSVIEVDTIFEFESLNVNSVHKAPNEKYHIKATFYYRSYIIDDGKKPQLVYMSELKSGLLQYSVGNKVTFPIYEDIPIGQQYPNLKEILKVIGMYRE</sequence>
<organism evidence="1 2">
    <name type="scientific">Mucilaginibacter robiniae</name>
    <dbReference type="NCBI Taxonomy" id="2728022"/>
    <lineage>
        <taxon>Bacteria</taxon>
        <taxon>Pseudomonadati</taxon>
        <taxon>Bacteroidota</taxon>
        <taxon>Sphingobacteriia</taxon>
        <taxon>Sphingobacteriales</taxon>
        <taxon>Sphingobacteriaceae</taxon>
        <taxon>Mucilaginibacter</taxon>
    </lineage>
</organism>